<gene>
    <name evidence="1" type="ORF">CEUR00632_LOCUS19360</name>
</gene>
<organism evidence="1">
    <name type="scientific">Chlamydomonas euryale</name>
    <dbReference type="NCBI Taxonomy" id="1486919"/>
    <lineage>
        <taxon>Eukaryota</taxon>
        <taxon>Viridiplantae</taxon>
        <taxon>Chlorophyta</taxon>
        <taxon>core chlorophytes</taxon>
        <taxon>Chlorophyceae</taxon>
        <taxon>CS clade</taxon>
        <taxon>Chlamydomonadales</taxon>
        <taxon>Chlamydomonadaceae</taxon>
        <taxon>Chlamydomonas</taxon>
    </lineage>
</organism>
<dbReference type="EMBL" id="HBEC01041583">
    <property type="protein sequence ID" value="CAD8307916.1"/>
    <property type="molecule type" value="Transcribed_RNA"/>
</dbReference>
<protein>
    <submittedName>
        <fullName evidence="1">Uncharacterized protein</fullName>
    </submittedName>
</protein>
<name>A0A7R9VYF7_9CHLO</name>
<accession>A0A7R9VYF7</accession>
<dbReference type="AlphaFoldDB" id="A0A7R9VYF7"/>
<reference evidence="1" key="1">
    <citation type="submission" date="2021-01" db="EMBL/GenBank/DDBJ databases">
        <authorList>
            <person name="Corre E."/>
            <person name="Pelletier E."/>
            <person name="Niang G."/>
            <person name="Scheremetjew M."/>
            <person name="Finn R."/>
            <person name="Kale V."/>
            <person name="Holt S."/>
            <person name="Cochrane G."/>
            <person name="Meng A."/>
            <person name="Brown T."/>
            <person name="Cohen L."/>
        </authorList>
    </citation>
    <scope>NUCLEOTIDE SEQUENCE</scope>
    <source>
        <strain evidence="1">CCMP219</strain>
    </source>
</reference>
<proteinExistence type="predicted"/>
<sequence>MSFRKSVTYKLDKVWTNNSNKDLFTGWWRRKLEDEHHPHVDHIVECQLGEHIWNQALDGRMTTRTRLAKVTKLWNDVDNLNVTTNWLNQRKGDAFERWLKGQDDDLRSALVYYNVASNQRTKIVVAFEDAQRWLADELDDLAEDSGLDLYADISCELEHWLGKTG</sequence>
<evidence type="ECO:0000313" key="1">
    <source>
        <dbReference type="EMBL" id="CAD8307916.1"/>
    </source>
</evidence>